<protein>
    <recommendedName>
        <fullName evidence="5">F5/8 type C domain-containing protein</fullName>
    </recommendedName>
</protein>
<evidence type="ECO:0000256" key="2">
    <source>
        <dbReference type="SAM" id="SignalP"/>
    </source>
</evidence>
<feature type="compositionally biased region" description="Basic and acidic residues" evidence="1">
    <location>
        <begin position="160"/>
        <end position="170"/>
    </location>
</feature>
<evidence type="ECO:0008006" key="5">
    <source>
        <dbReference type="Google" id="ProtNLM"/>
    </source>
</evidence>
<feature type="chain" id="PRO_5040424150" description="F5/8 type C domain-containing protein" evidence="2">
    <location>
        <begin position="19"/>
        <end position="1132"/>
    </location>
</feature>
<sequence length="1132" mass="125346">MRVLFVAILAVLPRCILAQPADGAGLVTAKVADTLLEMDFTTSGETGLGHDHGALNGDEEEWMGRSDRLMDEQIADLEEKPNTIQNLMKVLFTIDLTEYPVLENLVENFKNSVDGALNKIPPAVELAKATVAEERLARKEKEPASSMTATRALRSSAAAKKPEAETHSHGSEAVPNAYKSDIGSGDSDDDDILGEFDNYETTTMEFDSVNDLQNDTGSAYSSSTSSKSKRKKTAGGRDRGRFHSRDPFGSHTSPHHHRHESFKKIHQGLNDGNHDHLMGILGGAQAHATRAHSEFMDTHTGRRRLGADQELMGHQCMLLTKCAKKMSLYDIMVYFYSDDLDPSTGELDDSIIHFDETNLREKHIRARELARAMFQQNKNNPTDYATESKGQCNALLQLFHRNIEHQGVPHWEGATVSQVCFSEGTQVYIGLDQIATKVGLKTADYVAKEMYTCAQTLHNSEARQSLGVAGEPFVFSKREAAASIIRLRLASSNSQQRGQNADKLLDKNKGTSYRAKEGAKTVSIRFIGADIKLYKIDRIEFVWRAAPKRFQYYVSPDGKAWRRIYDSATNTGGILTKTGTSHAGDHLQVYTVKLDPSTARGHHILVKCFDGSTWKGGNTNVAIIGRMVTIWGTLPASTSSGKFEDDFIVPRGLNFDKMARDKHGHAVDPRAPLYVYEEETVYENLAEYRGFLEDFYKHLHRQFLAPHPYYKYHHKAAAGYEAAKKFLQVVKLAQNDDRLKEYLKTAATAVKGPILKYLGMKNPWDITDYKKLQEVFGGSYKTVQEGFAMVFGEKVSVGFVCGIKEVVVEKGPEKFPGTCCLDTPYDGNGDNWGREHSCSAECKHPGPFFGGINEHACNAQGGTWCPVPADCTELKECVDDQIQKAKDSGKLAYEKYLEPAVIKDPMNFEQCGMSRKYFGYEELYTNDEDICDNFAQLHNTKDFGFLEEFFDQGSGGGGGGGGGDAELVPLIPPSRKDSKALGKKENVYKGTLFAFQQVITIAEIIKDIVDGFKCPDDLTGAVQSGCASVSNAVIVIASAVIAALNIVHDVLYMIFDTLIGPSDAAAVESHENTAAVFDNMEIMYQRMHEAEVRQQEKLSSMEEKLTSIFEATVSEERKLSELDHTENQSLAG</sequence>
<accession>A0A9N8EXX2</accession>
<organism evidence="3 4">
    <name type="scientific">Seminavis robusta</name>
    <dbReference type="NCBI Taxonomy" id="568900"/>
    <lineage>
        <taxon>Eukaryota</taxon>
        <taxon>Sar</taxon>
        <taxon>Stramenopiles</taxon>
        <taxon>Ochrophyta</taxon>
        <taxon>Bacillariophyta</taxon>
        <taxon>Bacillariophyceae</taxon>
        <taxon>Bacillariophycidae</taxon>
        <taxon>Naviculales</taxon>
        <taxon>Naviculaceae</taxon>
        <taxon>Seminavis</taxon>
    </lineage>
</organism>
<feature type="compositionally biased region" description="Polar residues" evidence="1">
    <location>
        <begin position="199"/>
        <end position="215"/>
    </location>
</feature>
<keyword evidence="4" id="KW-1185">Reference proteome</keyword>
<feature type="compositionally biased region" description="Basic and acidic residues" evidence="1">
    <location>
        <begin position="235"/>
        <end position="248"/>
    </location>
</feature>
<dbReference type="AlphaFoldDB" id="A0A9N8EXX2"/>
<feature type="compositionally biased region" description="Low complexity" evidence="1">
    <location>
        <begin position="144"/>
        <end position="159"/>
    </location>
</feature>
<comment type="caution">
    <text evidence="3">The sequence shown here is derived from an EMBL/GenBank/DDBJ whole genome shotgun (WGS) entry which is preliminary data.</text>
</comment>
<dbReference type="EMBL" id="CAICTM010002038">
    <property type="protein sequence ID" value="CAB9527659.1"/>
    <property type="molecule type" value="Genomic_DNA"/>
</dbReference>
<proteinExistence type="predicted"/>
<dbReference type="OrthoDB" id="57446at2759"/>
<keyword evidence="2" id="KW-0732">Signal</keyword>
<gene>
    <name evidence="3" type="ORF">SEMRO_2040_G312200.1</name>
</gene>
<feature type="compositionally biased region" description="Acidic residues" evidence="1">
    <location>
        <begin position="186"/>
        <end position="198"/>
    </location>
</feature>
<dbReference type="Gene3D" id="2.60.120.260">
    <property type="entry name" value="Galactose-binding domain-like"/>
    <property type="match status" value="1"/>
</dbReference>
<dbReference type="InterPro" id="IPR008979">
    <property type="entry name" value="Galactose-bd-like_sf"/>
</dbReference>
<evidence type="ECO:0000313" key="4">
    <source>
        <dbReference type="Proteomes" id="UP001153069"/>
    </source>
</evidence>
<feature type="compositionally biased region" description="Low complexity" evidence="1">
    <location>
        <begin position="216"/>
        <end position="226"/>
    </location>
</feature>
<feature type="signal peptide" evidence="2">
    <location>
        <begin position="1"/>
        <end position="18"/>
    </location>
</feature>
<evidence type="ECO:0000313" key="3">
    <source>
        <dbReference type="EMBL" id="CAB9527659.1"/>
    </source>
</evidence>
<feature type="region of interest" description="Disordered" evidence="1">
    <location>
        <begin position="135"/>
        <end position="261"/>
    </location>
</feature>
<dbReference type="SUPFAM" id="SSF49785">
    <property type="entry name" value="Galactose-binding domain-like"/>
    <property type="match status" value="1"/>
</dbReference>
<reference evidence="3" key="1">
    <citation type="submission" date="2020-06" db="EMBL/GenBank/DDBJ databases">
        <authorList>
            <consortium name="Plant Systems Biology data submission"/>
        </authorList>
    </citation>
    <scope>NUCLEOTIDE SEQUENCE</scope>
    <source>
        <strain evidence="3">D6</strain>
    </source>
</reference>
<dbReference type="Proteomes" id="UP001153069">
    <property type="component" value="Unassembled WGS sequence"/>
</dbReference>
<name>A0A9N8EXX2_9STRA</name>
<evidence type="ECO:0000256" key="1">
    <source>
        <dbReference type="SAM" id="MobiDB-lite"/>
    </source>
</evidence>